<evidence type="ECO:0000256" key="6">
    <source>
        <dbReference type="ARBA" id="ARBA00022630"/>
    </source>
</evidence>
<keyword evidence="10 17" id="KW-1133">Transmembrane helix</keyword>
<comment type="catalytic activity">
    <reaction evidence="15">
        <text>2 a Fe(II)-siderophore + NADP(+) + H(+) = 2 a Fe(III)-siderophore + NADPH</text>
        <dbReference type="Rhea" id="RHEA:28795"/>
        <dbReference type="Rhea" id="RHEA-COMP:11342"/>
        <dbReference type="Rhea" id="RHEA-COMP:11344"/>
        <dbReference type="ChEBI" id="CHEBI:15378"/>
        <dbReference type="ChEBI" id="CHEBI:29033"/>
        <dbReference type="ChEBI" id="CHEBI:29034"/>
        <dbReference type="ChEBI" id="CHEBI:57783"/>
        <dbReference type="ChEBI" id="CHEBI:58349"/>
        <dbReference type="EC" id="1.16.1.9"/>
    </reaction>
</comment>
<dbReference type="EMBL" id="CCBN010000001">
    <property type="protein sequence ID" value="CDO51373.1"/>
    <property type="molecule type" value="Genomic_DNA"/>
</dbReference>
<feature type="compositionally biased region" description="Basic and acidic residues" evidence="16">
    <location>
        <begin position="604"/>
        <end position="616"/>
    </location>
</feature>
<dbReference type="GO" id="GO:0015677">
    <property type="term" value="P:copper ion import"/>
    <property type="evidence" value="ECO:0007669"/>
    <property type="project" value="TreeGrafter"/>
</dbReference>
<feature type="signal peptide" evidence="18">
    <location>
        <begin position="1"/>
        <end position="19"/>
    </location>
</feature>
<dbReference type="Pfam" id="PF08022">
    <property type="entry name" value="FAD_binding_8"/>
    <property type="match status" value="1"/>
</dbReference>
<keyword evidence="7 17" id="KW-0812">Transmembrane</keyword>
<dbReference type="InterPro" id="IPR051410">
    <property type="entry name" value="Ferric/Cupric_Reductase"/>
</dbReference>
<dbReference type="InterPro" id="IPR013130">
    <property type="entry name" value="Fe3_Rdtase_TM_dom"/>
</dbReference>
<evidence type="ECO:0000256" key="17">
    <source>
        <dbReference type="SAM" id="Phobius"/>
    </source>
</evidence>
<dbReference type="AlphaFoldDB" id="A0A0J9YHJ0"/>
<keyword evidence="4" id="KW-0813">Transport</keyword>
<evidence type="ECO:0000259" key="19">
    <source>
        <dbReference type="PROSITE" id="PS51384"/>
    </source>
</evidence>
<keyword evidence="12" id="KW-0406">Ion transport</keyword>
<feature type="chain" id="PRO_5005326317" description="ferric-chelate reductase (NADPH)" evidence="18">
    <location>
        <begin position="20"/>
        <end position="688"/>
    </location>
</feature>
<dbReference type="EC" id="1.16.1.9" evidence="3"/>
<feature type="transmembrane region" description="Helical" evidence="17">
    <location>
        <begin position="372"/>
        <end position="390"/>
    </location>
</feature>
<evidence type="ECO:0000256" key="7">
    <source>
        <dbReference type="ARBA" id="ARBA00022692"/>
    </source>
</evidence>
<comment type="subcellular location">
    <subcellularLocation>
        <location evidence="1">Cell membrane</location>
        <topology evidence="1">Multi-pass membrane protein</topology>
    </subcellularLocation>
</comment>
<dbReference type="GO" id="GO:0006826">
    <property type="term" value="P:iron ion transport"/>
    <property type="evidence" value="ECO:0007669"/>
    <property type="project" value="UniProtKB-ARBA"/>
</dbReference>
<evidence type="ECO:0000256" key="13">
    <source>
        <dbReference type="ARBA" id="ARBA00023136"/>
    </source>
</evidence>
<evidence type="ECO:0000256" key="10">
    <source>
        <dbReference type="ARBA" id="ARBA00022989"/>
    </source>
</evidence>
<dbReference type="GO" id="GO:0052851">
    <property type="term" value="F:ferric-chelate reductase (NADPH) activity"/>
    <property type="evidence" value="ECO:0007669"/>
    <property type="project" value="UniProtKB-EC"/>
</dbReference>
<keyword evidence="5" id="KW-1003">Cell membrane</keyword>
<comment type="caution">
    <text evidence="20">The sequence shown here is derived from an EMBL/GenBank/DDBJ whole genome shotgun (WGS) entry which is preliminary data.</text>
</comment>
<evidence type="ECO:0000256" key="3">
    <source>
        <dbReference type="ARBA" id="ARBA00012668"/>
    </source>
</evidence>
<feature type="domain" description="FAD-binding FR-type" evidence="19">
    <location>
        <begin position="406"/>
        <end position="526"/>
    </location>
</feature>
<keyword evidence="13 17" id="KW-0472">Membrane</keyword>
<evidence type="ECO:0000256" key="2">
    <source>
        <dbReference type="ARBA" id="ARBA00006278"/>
    </source>
</evidence>
<dbReference type="InterPro" id="IPR039261">
    <property type="entry name" value="FNR_nucleotide-bd"/>
</dbReference>
<feature type="transmembrane region" description="Helical" evidence="17">
    <location>
        <begin position="309"/>
        <end position="331"/>
    </location>
</feature>
<keyword evidence="14" id="KW-0325">Glycoprotein</keyword>
<protein>
    <recommendedName>
        <fullName evidence="3">ferric-chelate reductase (NADPH)</fullName>
        <ecNumber evidence="3">1.16.1.9</ecNumber>
    </recommendedName>
</protein>
<keyword evidence="8" id="KW-0274">FAD</keyword>
<evidence type="ECO:0000256" key="1">
    <source>
        <dbReference type="ARBA" id="ARBA00004651"/>
    </source>
</evidence>
<dbReference type="SFLD" id="SFLDS00052">
    <property type="entry name" value="Ferric_Reductase_Domain"/>
    <property type="match status" value="1"/>
</dbReference>
<evidence type="ECO:0000256" key="11">
    <source>
        <dbReference type="ARBA" id="ARBA00023002"/>
    </source>
</evidence>
<keyword evidence="21" id="KW-1185">Reference proteome</keyword>
<keyword evidence="6" id="KW-0285">Flavoprotein</keyword>
<proteinExistence type="inferred from homology"/>
<organism evidence="20 21">
    <name type="scientific">Geotrichum candidum</name>
    <name type="common">Oospora lactis</name>
    <name type="synonym">Dipodascus geotrichum</name>
    <dbReference type="NCBI Taxonomy" id="1173061"/>
    <lineage>
        <taxon>Eukaryota</taxon>
        <taxon>Fungi</taxon>
        <taxon>Dikarya</taxon>
        <taxon>Ascomycota</taxon>
        <taxon>Saccharomycotina</taxon>
        <taxon>Dipodascomycetes</taxon>
        <taxon>Dipodascales</taxon>
        <taxon>Dipodascaceae</taxon>
        <taxon>Geotrichum</taxon>
    </lineage>
</organism>
<dbReference type="OrthoDB" id="167398at2759"/>
<evidence type="ECO:0000256" key="9">
    <source>
        <dbReference type="ARBA" id="ARBA00022982"/>
    </source>
</evidence>
<dbReference type="GO" id="GO:0006879">
    <property type="term" value="P:intracellular iron ion homeostasis"/>
    <property type="evidence" value="ECO:0007669"/>
    <property type="project" value="TreeGrafter"/>
</dbReference>
<feature type="transmembrane region" description="Helical" evidence="17">
    <location>
        <begin position="267"/>
        <end position="288"/>
    </location>
</feature>
<dbReference type="PANTHER" id="PTHR32361:SF9">
    <property type="entry name" value="FERRIC REDUCTASE TRANSMEMBRANE COMPONENT 3-RELATED"/>
    <property type="match status" value="1"/>
</dbReference>
<keyword evidence="18" id="KW-0732">Signal</keyword>
<comment type="similarity">
    <text evidence="2">Belongs to the ferric reductase (FRE) family.</text>
</comment>
<keyword evidence="11" id="KW-0560">Oxidoreductase</keyword>
<name>A0A0J9YHJ0_GEOCN</name>
<dbReference type="SUPFAM" id="SSF63380">
    <property type="entry name" value="Riboflavin synthase domain-like"/>
    <property type="match status" value="1"/>
</dbReference>
<dbReference type="Proteomes" id="UP000242525">
    <property type="component" value="Unassembled WGS sequence"/>
</dbReference>
<dbReference type="InterPro" id="IPR013121">
    <property type="entry name" value="Fe_red_NAD-bd_6"/>
</dbReference>
<evidence type="ECO:0000256" key="14">
    <source>
        <dbReference type="ARBA" id="ARBA00023180"/>
    </source>
</evidence>
<evidence type="ECO:0000256" key="16">
    <source>
        <dbReference type="SAM" id="MobiDB-lite"/>
    </source>
</evidence>
<evidence type="ECO:0000256" key="5">
    <source>
        <dbReference type="ARBA" id="ARBA00022475"/>
    </source>
</evidence>
<accession>A0A0J9YHJ0</accession>
<sequence length="688" mass="78137">MKLLTSLPLLLVTLPSVLANYNSRLADPCTDGVETFDLGCDPLDSYYGCHCTSNIFISSAFKCMFDRDSNPDHVKEAIQEYLSYCLIYGEVTVTFEEMYEVYKTDLAANNFTNEADLEDPTAPLTTPIILSPETLELSIKTFTTFHWELYAGTLFGGIIMAYWGAVMAIGALINLIQHIAPKYIMSCNSPSVIKFRQAFTIPATFGFKHSIPMSWMKIFSMATPTRGQSMALLGYVVLNIILCLVRYELFTPNMYYDTYAMQISLYLADRTGVIAFAHFPALFLFGGRNNILAWATGWSFDTFNVYHRWIARGMVMHAVIHSVAYSALVTYTNSYKAEFSEAYWVWGVVATVLCCVILGQSMHFLRSRFYEVFLFIHIVLAAIFMAACYWHCAELGWLEWLYASWAIWAFDRVVRVVRLVWSGFAKADSKLYPDDIFKMTISYSQRWKYYPGSHIFIHVMKPWGFWESHPFTIYQHPDPSQSGKLILCGTAKEGMTRNIYNDLSKASGSKNFSLLLDGPYGHRHNLQHYNTCIFMAGGIGVTATYAYAADLVAKADMNQHIVFIWITRHESALKWFSEEMEYLAKSGRCTIQMYITKSVEPVSDTEHNSGQEKNSDSDSYNSPMYSITRGARPDAYELMAGHIRESDGNTSIMVCGPPTLNDTMRRCATDNLGNAKGRVDYLEEAFSW</sequence>
<gene>
    <name evidence="20" type="ORF">BN980_GECA01s05180g</name>
</gene>
<evidence type="ECO:0000256" key="15">
    <source>
        <dbReference type="ARBA" id="ARBA00048483"/>
    </source>
</evidence>
<keyword evidence="9" id="KW-0249">Electron transport</keyword>
<feature type="transmembrane region" description="Helical" evidence="17">
    <location>
        <begin position="230"/>
        <end position="247"/>
    </location>
</feature>
<reference evidence="20" key="1">
    <citation type="submission" date="2014-03" db="EMBL/GenBank/DDBJ databases">
        <authorList>
            <person name="Casaregola S."/>
        </authorList>
    </citation>
    <scope>NUCLEOTIDE SEQUENCE [LARGE SCALE GENOMIC DNA]</scope>
    <source>
        <strain evidence="20">CLIB 918</strain>
    </source>
</reference>
<feature type="transmembrane region" description="Helical" evidence="17">
    <location>
        <begin position="149"/>
        <end position="176"/>
    </location>
</feature>
<dbReference type="SUPFAM" id="SSF52343">
    <property type="entry name" value="Ferredoxin reductase-like, C-terminal NADP-linked domain"/>
    <property type="match status" value="1"/>
</dbReference>
<dbReference type="GO" id="GO:0005886">
    <property type="term" value="C:plasma membrane"/>
    <property type="evidence" value="ECO:0007669"/>
    <property type="project" value="UniProtKB-SubCell"/>
</dbReference>
<feature type="region of interest" description="Disordered" evidence="16">
    <location>
        <begin position="601"/>
        <end position="624"/>
    </location>
</feature>
<dbReference type="InterPro" id="IPR017938">
    <property type="entry name" value="Riboflavin_synthase-like_b-brl"/>
</dbReference>
<dbReference type="InterPro" id="IPR013112">
    <property type="entry name" value="FAD-bd_8"/>
</dbReference>
<evidence type="ECO:0000256" key="8">
    <source>
        <dbReference type="ARBA" id="ARBA00022827"/>
    </source>
</evidence>
<dbReference type="Pfam" id="PF01794">
    <property type="entry name" value="Ferric_reduct"/>
    <property type="match status" value="1"/>
</dbReference>
<dbReference type="InterPro" id="IPR017927">
    <property type="entry name" value="FAD-bd_FR_type"/>
</dbReference>
<dbReference type="Gene3D" id="3.40.50.80">
    <property type="entry name" value="Nucleotide-binding domain of ferredoxin-NADP reductase (FNR) module"/>
    <property type="match status" value="1"/>
</dbReference>
<evidence type="ECO:0000256" key="18">
    <source>
        <dbReference type="SAM" id="SignalP"/>
    </source>
</evidence>
<evidence type="ECO:0000256" key="4">
    <source>
        <dbReference type="ARBA" id="ARBA00022448"/>
    </source>
</evidence>
<feature type="transmembrane region" description="Helical" evidence="17">
    <location>
        <begin position="343"/>
        <end position="365"/>
    </location>
</feature>
<dbReference type="PROSITE" id="PS51384">
    <property type="entry name" value="FAD_FR"/>
    <property type="match status" value="1"/>
</dbReference>
<dbReference type="STRING" id="1173061.A0A0J9YHJ0"/>
<evidence type="ECO:0000313" key="21">
    <source>
        <dbReference type="Proteomes" id="UP000242525"/>
    </source>
</evidence>
<evidence type="ECO:0000313" key="20">
    <source>
        <dbReference type="EMBL" id="CDO51373.1"/>
    </source>
</evidence>
<dbReference type="Pfam" id="PF08030">
    <property type="entry name" value="NAD_binding_6"/>
    <property type="match status" value="1"/>
</dbReference>
<dbReference type="PANTHER" id="PTHR32361">
    <property type="entry name" value="FERRIC/CUPRIC REDUCTASE TRANSMEMBRANE COMPONENT"/>
    <property type="match status" value="1"/>
</dbReference>
<dbReference type="SFLD" id="SFLDG01168">
    <property type="entry name" value="Ferric_reductase_subgroup_(FRE"/>
    <property type="match status" value="1"/>
</dbReference>
<evidence type="ECO:0000256" key="12">
    <source>
        <dbReference type="ARBA" id="ARBA00023065"/>
    </source>
</evidence>
<dbReference type="CDD" id="cd06186">
    <property type="entry name" value="NOX_Duox_like_FAD_NADP"/>
    <property type="match status" value="1"/>
</dbReference>